<gene>
    <name evidence="2" type="ORF">ACFSJD_39860</name>
</gene>
<dbReference type="PANTHER" id="PTHR35525:SF3">
    <property type="entry name" value="BLL6575 PROTEIN"/>
    <property type="match status" value="1"/>
</dbReference>
<dbReference type="InterPro" id="IPR021005">
    <property type="entry name" value="Znf_CGNR"/>
</dbReference>
<feature type="domain" description="Zinc finger CGNR" evidence="1">
    <location>
        <begin position="124"/>
        <end position="166"/>
    </location>
</feature>
<name>A0ABW4F9L8_9PSEU</name>
<dbReference type="EMBL" id="JBHUCO010000069">
    <property type="protein sequence ID" value="MFD1523695.1"/>
    <property type="molecule type" value="Genomic_DNA"/>
</dbReference>
<dbReference type="Proteomes" id="UP001597114">
    <property type="component" value="Unassembled WGS sequence"/>
</dbReference>
<proteinExistence type="predicted"/>
<accession>A0ABW4F9L8</accession>
<dbReference type="RefSeq" id="WP_344723305.1">
    <property type="nucleotide sequence ID" value="NZ_BAAAUS010000019.1"/>
</dbReference>
<evidence type="ECO:0000313" key="3">
    <source>
        <dbReference type="Proteomes" id="UP001597114"/>
    </source>
</evidence>
<keyword evidence="3" id="KW-1185">Reference proteome</keyword>
<protein>
    <submittedName>
        <fullName evidence="2">CGNR zinc finger domain-containing protein</fullName>
    </submittedName>
</protein>
<sequence>MVHPMDSGDEQLLLDLLNSTPVVGDESRDLLAVDDEAQHWALARGGSGSPPEIGHLRRVRDRLQAVVRGQEPVAVLAPSLRGVRLRPDLTGDGVGWRLDVDDDRLLATRALLTWGHVQEQMPGRLRPCANPECRLFLLDRSHGNSARWCSMKVCGNRLKARRHYRRSQEAG</sequence>
<reference evidence="3" key="1">
    <citation type="journal article" date="2019" name="Int. J. Syst. Evol. Microbiol.">
        <title>The Global Catalogue of Microorganisms (GCM) 10K type strain sequencing project: providing services to taxonomists for standard genome sequencing and annotation.</title>
        <authorList>
            <consortium name="The Broad Institute Genomics Platform"/>
            <consortium name="The Broad Institute Genome Sequencing Center for Infectious Disease"/>
            <person name="Wu L."/>
            <person name="Ma J."/>
        </authorList>
    </citation>
    <scope>NUCLEOTIDE SEQUENCE [LARGE SCALE GENOMIC DNA]</scope>
    <source>
        <strain evidence="3">CCM 7043</strain>
    </source>
</reference>
<comment type="caution">
    <text evidence="2">The sequence shown here is derived from an EMBL/GenBank/DDBJ whole genome shotgun (WGS) entry which is preliminary data.</text>
</comment>
<dbReference type="Pfam" id="PF07336">
    <property type="entry name" value="ABATE"/>
    <property type="match status" value="1"/>
</dbReference>
<dbReference type="SUPFAM" id="SSF160904">
    <property type="entry name" value="Jann2411-like"/>
    <property type="match status" value="1"/>
</dbReference>
<dbReference type="PANTHER" id="PTHR35525">
    <property type="entry name" value="BLL6575 PROTEIN"/>
    <property type="match status" value="1"/>
</dbReference>
<organism evidence="2 3">
    <name type="scientific">Pseudonocardia yunnanensis</name>
    <dbReference type="NCBI Taxonomy" id="58107"/>
    <lineage>
        <taxon>Bacteria</taxon>
        <taxon>Bacillati</taxon>
        <taxon>Actinomycetota</taxon>
        <taxon>Actinomycetes</taxon>
        <taxon>Pseudonocardiales</taxon>
        <taxon>Pseudonocardiaceae</taxon>
        <taxon>Pseudonocardia</taxon>
    </lineage>
</organism>
<dbReference type="InterPro" id="IPR010852">
    <property type="entry name" value="ABATE"/>
</dbReference>
<evidence type="ECO:0000313" key="2">
    <source>
        <dbReference type="EMBL" id="MFD1523695.1"/>
    </source>
</evidence>
<dbReference type="Gene3D" id="1.10.3300.10">
    <property type="entry name" value="Jann2411-like domain"/>
    <property type="match status" value="1"/>
</dbReference>
<dbReference type="InterPro" id="IPR023286">
    <property type="entry name" value="ABATE_dom_sf"/>
</dbReference>
<evidence type="ECO:0000259" key="1">
    <source>
        <dbReference type="Pfam" id="PF11706"/>
    </source>
</evidence>
<dbReference type="Pfam" id="PF11706">
    <property type="entry name" value="zf-CGNR"/>
    <property type="match status" value="1"/>
</dbReference>